<keyword evidence="3" id="KW-1185">Reference proteome</keyword>
<evidence type="ECO:0000313" key="2">
    <source>
        <dbReference type="EMBL" id="CAD1472425.1"/>
    </source>
</evidence>
<organism evidence="2 3">
    <name type="scientific">Heterotrigona itama</name>
    <dbReference type="NCBI Taxonomy" id="395501"/>
    <lineage>
        <taxon>Eukaryota</taxon>
        <taxon>Metazoa</taxon>
        <taxon>Ecdysozoa</taxon>
        <taxon>Arthropoda</taxon>
        <taxon>Hexapoda</taxon>
        <taxon>Insecta</taxon>
        <taxon>Pterygota</taxon>
        <taxon>Neoptera</taxon>
        <taxon>Endopterygota</taxon>
        <taxon>Hymenoptera</taxon>
        <taxon>Apocrita</taxon>
        <taxon>Aculeata</taxon>
        <taxon>Apoidea</taxon>
        <taxon>Anthophila</taxon>
        <taxon>Apidae</taxon>
        <taxon>Heterotrigona</taxon>
    </lineage>
</organism>
<protein>
    <submittedName>
        <fullName evidence="2">Uncharacterized protein</fullName>
    </submittedName>
</protein>
<dbReference type="OrthoDB" id="6484170at2759"/>
<feature type="coiled-coil region" evidence="1">
    <location>
        <begin position="439"/>
        <end position="466"/>
    </location>
</feature>
<name>A0A6V7H2S9_9HYME</name>
<feature type="non-terminal residue" evidence="2">
    <location>
        <position position="1"/>
    </location>
</feature>
<feature type="coiled-coil region" evidence="1">
    <location>
        <begin position="497"/>
        <end position="524"/>
    </location>
</feature>
<dbReference type="Proteomes" id="UP000752696">
    <property type="component" value="Unassembled WGS sequence"/>
</dbReference>
<proteinExistence type="predicted"/>
<dbReference type="EMBL" id="CAJDYZ010005350">
    <property type="protein sequence ID" value="CAD1472425.1"/>
    <property type="molecule type" value="Genomic_DNA"/>
</dbReference>
<evidence type="ECO:0000313" key="3">
    <source>
        <dbReference type="Proteomes" id="UP000752696"/>
    </source>
</evidence>
<accession>A0A6V7H2S9</accession>
<evidence type="ECO:0000256" key="1">
    <source>
        <dbReference type="SAM" id="Coils"/>
    </source>
</evidence>
<reference evidence="2" key="1">
    <citation type="submission" date="2020-07" db="EMBL/GenBank/DDBJ databases">
        <authorList>
            <person name="Nazaruddin N."/>
        </authorList>
    </citation>
    <scope>NUCLEOTIDE SEQUENCE</scope>
</reference>
<sequence length="695" mass="79121">MDRKNKPSDKTSLSATGDINIDKNSVSLSGETKFSYPTQPKVKYIISSQLLYKRCTRSLRNFRILNLHIFQIFKSRNLQIFKLDMVVKGNLQYGGEQLFNANLDIDVFAKRAQKITIAANLQKQEIANGRNVTGLVEVNSRGQQLKLDLKSHLTVSTKQIGFGSLFTYNDVKQKPKTLGALFSADTSHVSLLVTLPDRELIRDEWKLDISRDKQKIDRELSLLGESPRVLTLEASGFNKFKLEGYSKGEQFNPDGIRFLELRLNRVPFVSDNPKAKLSVNGQVVLGQLAQIHADVLKDGAKKNLFHALVHLDEKQFLKPDFGYSKENVAELLASRTINRPKAESSHHKLDETVKNKNLELAKRLKEVNEYALEQVKAESTDLVEHLKKAQPNMKPLVDYYQAELNKIKNELSTDETIKEIQATLNKYFGAIVSAITETMKQVAKGLEKLQQQLNELTATLKEAVKSIYPKLKESSEKISRHVVDILDAAVKLASTYLNAALDLINQHQKEIKDAINVVSELSHDFAKVVLVAFEQIKRNINEFYALLTNELKALPVYEMLKEKLEELKNFEVPETILGPLEEVCKITKTVLPTEELRELVDASCQYIVKHIKREKVDEVNELKKIYSHLVTVIQSFLALLQKQTTLDNLFSYVQFQPLDVSLWYRFPGISTVRFSVLNLLRNGELPTPLDLYHAY</sequence>
<gene>
    <name evidence="2" type="ORF">MHI_LOCUS297713</name>
</gene>
<comment type="caution">
    <text evidence="2">The sequence shown here is derived from an EMBL/GenBank/DDBJ whole genome shotgun (WGS) entry which is preliminary data.</text>
</comment>
<keyword evidence="1" id="KW-0175">Coiled coil</keyword>
<dbReference type="AlphaFoldDB" id="A0A6V7H2S9"/>